<evidence type="ECO:0000313" key="1">
    <source>
        <dbReference type="EMBL" id="NAS12262.1"/>
    </source>
</evidence>
<dbReference type="AlphaFoldDB" id="A0A6L9EC88"/>
<keyword evidence="2" id="KW-1185">Reference proteome</keyword>
<sequence length="72" mass="8774">MREMQEILSEIILLTNHIEVEYPELYQFLEEQPMTIPTEDHPIIDKKTMKVYLEGLRQLLEHYVEEHHLRKA</sequence>
<organism evidence="1 2">
    <name type="scientific">Poritiphilus flavus</name>
    <dbReference type="NCBI Taxonomy" id="2697053"/>
    <lineage>
        <taxon>Bacteria</taxon>
        <taxon>Pseudomonadati</taxon>
        <taxon>Bacteroidota</taxon>
        <taxon>Flavobacteriia</taxon>
        <taxon>Flavobacteriales</taxon>
        <taxon>Flavobacteriaceae</taxon>
        <taxon>Poritiphilus</taxon>
    </lineage>
</organism>
<accession>A0A6L9EC88</accession>
<proteinExistence type="predicted"/>
<gene>
    <name evidence="1" type="ORF">GTQ38_09635</name>
</gene>
<evidence type="ECO:0000313" key="2">
    <source>
        <dbReference type="Proteomes" id="UP000475249"/>
    </source>
</evidence>
<reference evidence="1 2" key="1">
    <citation type="submission" date="2020-01" db="EMBL/GenBank/DDBJ databases">
        <title>Bacteria diversity of Porities sp.</title>
        <authorList>
            <person name="Wang G."/>
        </authorList>
    </citation>
    <scope>NUCLEOTIDE SEQUENCE [LARGE SCALE GENOMIC DNA]</scope>
    <source>
        <strain evidence="1 2">R33</strain>
    </source>
</reference>
<protein>
    <submittedName>
        <fullName evidence="1">Uncharacterized protein</fullName>
    </submittedName>
</protein>
<comment type="caution">
    <text evidence="1">The sequence shown here is derived from an EMBL/GenBank/DDBJ whole genome shotgun (WGS) entry which is preliminary data.</text>
</comment>
<dbReference type="Proteomes" id="UP000475249">
    <property type="component" value="Unassembled WGS sequence"/>
</dbReference>
<name>A0A6L9EC88_9FLAO</name>
<dbReference type="EMBL" id="WXYO01000004">
    <property type="protein sequence ID" value="NAS12262.1"/>
    <property type="molecule type" value="Genomic_DNA"/>
</dbReference>